<organism evidence="1 2">
    <name type="scientific">Chromobacterium violaceum</name>
    <dbReference type="NCBI Taxonomy" id="536"/>
    <lineage>
        <taxon>Bacteria</taxon>
        <taxon>Pseudomonadati</taxon>
        <taxon>Pseudomonadota</taxon>
        <taxon>Betaproteobacteria</taxon>
        <taxon>Neisseriales</taxon>
        <taxon>Chromobacteriaceae</taxon>
        <taxon>Chromobacterium</taxon>
    </lineage>
</organism>
<dbReference type="AlphaFoldDB" id="A0A3S5DL40"/>
<dbReference type="EMBL" id="LR134182">
    <property type="protein sequence ID" value="VEB40190.1"/>
    <property type="molecule type" value="Genomic_DNA"/>
</dbReference>
<sequence length="301" mass="31040">MDAKGRVTAARAIQAGDVPALDWSKIVSGKPTTLAGYGIADGVSKTELASNLDSSRTLRNVEYLKVTSTSGAVGRLAGINASNQMFIGDIDGVANLLSLQVAGVGVASATKDGLQLNGTPTVPTPAANAGGQQAANVAYVKSAIDGVVAGAPRAEYLERTGRCAGSDGNFAATVTNKLAGKADKATTLAGYGIVDGITVDRMTRKNLVRDSGRFISLDVVYDNPFSVAFNNQFALSPLTQPSYAQSVTIASAGKFIHDNTTNGGGSGELAAPVKELLAAFPTRKNFRYGSEFYVAELNCGH</sequence>
<evidence type="ECO:0000313" key="2">
    <source>
        <dbReference type="Proteomes" id="UP000275777"/>
    </source>
</evidence>
<protein>
    <submittedName>
        <fullName evidence="1">Uncharacterized protein</fullName>
    </submittedName>
</protein>
<name>A0A3S5DL40_CHRVL</name>
<evidence type="ECO:0000313" key="1">
    <source>
        <dbReference type="EMBL" id="VEB40190.1"/>
    </source>
</evidence>
<reference evidence="1 2" key="1">
    <citation type="submission" date="2018-12" db="EMBL/GenBank/DDBJ databases">
        <authorList>
            <consortium name="Pathogen Informatics"/>
        </authorList>
    </citation>
    <scope>NUCLEOTIDE SEQUENCE [LARGE SCALE GENOMIC DNA]</scope>
    <source>
        <strain evidence="1 2">NCTC9695</strain>
    </source>
</reference>
<gene>
    <name evidence="1" type="ORF">NCTC9695_00581</name>
</gene>
<dbReference type="Proteomes" id="UP000275777">
    <property type="component" value="Chromosome"/>
</dbReference>
<proteinExistence type="predicted"/>
<accession>A0A3S5DL40</accession>